<reference evidence="2" key="2">
    <citation type="journal article" date="2015" name="Data Brief">
        <title>Shoot transcriptome of the giant reed, Arundo donax.</title>
        <authorList>
            <person name="Barrero R.A."/>
            <person name="Guerrero F.D."/>
            <person name="Moolhuijzen P."/>
            <person name="Goolsby J.A."/>
            <person name="Tidwell J."/>
            <person name="Bellgard S.E."/>
            <person name="Bellgard M.I."/>
        </authorList>
    </citation>
    <scope>NUCLEOTIDE SEQUENCE</scope>
    <source>
        <tissue evidence="2">Shoot tissue taken approximately 20 cm above the soil surface</tissue>
    </source>
</reference>
<evidence type="ECO:0000256" key="1">
    <source>
        <dbReference type="SAM" id="MobiDB-lite"/>
    </source>
</evidence>
<dbReference type="AlphaFoldDB" id="A0A0A8ZJP1"/>
<organism evidence="2">
    <name type="scientific">Arundo donax</name>
    <name type="common">Giant reed</name>
    <name type="synonym">Donax arundinaceus</name>
    <dbReference type="NCBI Taxonomy" id="35708"/>
    <lineage>
        <taxon>Eukaryota</taxon>
        <taxon>Viridiplantae</taxon>
        <taxon>Streptophyta</taxon>
        <taxon>Embryophyta</taxon>
        <taxon>Tracheophyta</taxon>
        <taxon>Spermatophyta</taxon>
        <taxon>Magnoliopsida</taxon>
        <taxon>Liliopsida</taxon>
        <taxon>Poales</taxon>
        <taxon>Poaceae</taxon>
        <taxon>PACMAD clade</taxon>
        <taxon>Arundinoideae</taxon>
        <taxon>Arundineae</taxon>
        <taxon>Arundo</taxon>
    </lineage>
</organism>
<feature type="region of interest" description="Disordered" evidence="1">
    <location>
        <begin position="22"/>
        <end position="54"/>
    </location>
</feature>
<sequence>MLSPFRSYMYTSFYVLRASPKEFPSEWPSQKSSKKSKIIHPTDSPFGWLSHPSD</sequence>
<dbReference type="EMBL" id="GBRH01259977">
    <property type="protein sequence ID" value="JAD37918.1"/>
    <property type="molecule type" value="Transcribed_RNA"/>
</dbReference>
<proteinExistence type="predicted"/>
<protein>
    <submittedName>
        <fullName evidence="2">Uncharacterized protein</fullName>
    </submittedName>
</protein>
<name>A0A0A8ZJP1_ARUDO</name>
<accession>A0A0A8ZJP1</accession>
<evidence type="ECO:0000313" key="2">
    <source>
        <dbReference type="EMBL" id="JAD37918.1"/>
    </source>
</evidence>
<reference evidence="2" key="1">
    <citation type="submission" date="2014-09" db="EMBL/GenBank/DDBJ databases">
        <authorList>
            <person name="Magalhaes I.L.F."/>
            <person name="Oliveira U."/>
            <person name="Santos F.R."/>
            <person name="Vidigal T.H.D.A."/>
            <person name="Brescovit A.D."/>
            <person name="Santos A.J."/>
        </authorList>
    </citation>
    <scope>NUCLEOTIDE SEQUENCE</scope>
    <source>
        <tissue evidence="2">Shoot tissue taken approximately 20 cm above the soil surface</tissue>
    </source>
</reference>